<keyword evidence="5 9" id="KW-0560">Oxidoreductase</keyword>
<evidence type="ECO:0000256" key="7">
    <source>
        <dbReference type="ARBA" id="ARBA00023033"/>
    </source>
</evidence>
<evidence type="ECO:0000256" key="5">
    <source>
        <dbReference type="ARBA" id="ARBA00023002"/>
    </source>
</evidence>
<dbReference type="RefSeq" id="XP_060420683.1">
    <property type="nucleotide sequence ID" value="XM_060550631.1"/>
</dbReference>
<evidence type="ECO:0000313" key="11">
    <source>
        <dbReference type="EMBL" id="KAK1600187.1"/>
    </source>
</evidence>
<evidence type="ECO:0000256" key="8">
    <source>
        <dbReference type="PIRSR" id="PIRSR602401-1"/>
    </source>
</evidence>
<dbReference type="Proteomes" id="UP001230504">
    <property type="component" value="Unassembled WGS sequence"/>
</dbReference>
<dbReference type="InterPro" id="IPR050121">
    <property type="entry name" value="Cytochrome_P450_monoxygenase"/>
</dbReference>
<evidence type="ECO:0000256" key="1">
    <source>
        <dbReference type="ARBA" id="ARBA00001971"/>
    </source>
</evidence>
<sequence length="499" mass="56763">MEIQFGGSRLSAFIFWPLATVSLGLAGLLLMILYNVTLHPLRKYPGPKLWAATRIPYALMIIRGDPHKTILNLHQRYDADIVRISPNELSFQHPDAWKDIMGHRSGGGQSWENEKDPDIVEERRIDIISAGRRDHARYRRILSHSFSARSMQDQQPIIMTYMDLFTKRLRSVAGRGPVDMVVWYSSTTLDIIGDLTFGESFGCLERSTNYHPWVRVIFENIKMLSLINLARSFWILAPLLKMLVPRDLVEQGKSHRVFVREKVDRRMALGTPRPDFAESMLKKGNEPLSQEEMYENSGLLVIAGSETTASALSGATYLLATNTDALARLSSEVRSSFASEDEIDLLSTAKLVYLNAVLEESLRMYPPVPTAIPRRTPPEGAEILGRWIPGNTTIGIAHWALYHNEKLFSRPFGFHPERWLGDDPAFAGDRLDALRPFHVGPRNCLGMNLAYAEMRVMLARVIWAFDLRLDEASRDWTDQSCYIVWSKTPLMIHLTPRQS</sequence>
<dbReference type="GeneID" id="85434871"/>
<proteinExistence type="inferred from homology"/>
<dbReference type="PANTHER" id="PTHR24305">
    <property type="entry name" value="CYTOCHROME P450"/>
    <property type="match status" value="1"/>
</dbReference>
<evidence type="ECO:0000256" key="10">
    <source>
        <dbReference type="SAM" id="Phobius"/>
    </source>
</evidence>
<dbReference type="FunFam" id="1.10.630.10:FF:000047">
    <property type="entry name" value="Cytochrome P450 monooxygenase"/>
    <property type="match status" value="1"/>
</dbReference>
<dbReference type="Gene3D" id="1.10.630.10">
    <property type="entry name" value="Cytochrome P450"/>
    <property type="match status" value="1"/>
</dbReference>
<dbReference type="EMBL" id="JAHLJV010000001">
    <property type="protein sequence ID" value="KAK1600187.1"/>
    <property type="molecule type" value="Genomic_DNA"/>
</dbReference>
<dbReference type="PRINTS" id="PR00463">
    <property type="entry name" value="EP450I"/>
</dbReference>
<protein>
    <submittedName>
        <fullName evidence="11">Cytochrome P450</fullName>
    </submittedName>
</protein>
<dbReference type="InterPro" id="IPR001128">
    <property type="entry name" value="Cyt_P450"/>
</dbReference>
<dbReference type="Pfam" id="PF00067">
    <property type="entry name" value="p450"/>
    <property type="match status" value="1"/>
</dbReference>
<dbReference type="InterPro" id="IPR002401">
    <property type="entry name" value="Cyt_P450_E_grp-I"/>
</dbReference>
<dbReference type="GO" id="GO:0016705">
    <property type="term" value="F:oxidoreductase activity, acting on paired donors, with incorporation or reduction of molecular oxygen"/>
    <property type="evidence" value="ECO:0007669"/>
    <property type="project" value="InterPro"/>
</dbReference>
<name>A0AAD8QCN2_9PEZI</name>
<comment type="caution">
    <text evidence="11">The sequence shown here is derived from an EMBL/GenBank/DDBJ whole genome shotgun (WGS) entry which is preliminary data.</text>
</comment>
<keyword evidence="7 9" id="KW-0503">Monooxygenase</keyword>
<dbReference type="GO" id="GO:0020037">
    <property type="term" value="F:heme binding"/>
    <property type="evidence" value="ECO:0007669"/>
    <property type="project" value="InterPro"/>
</dbReference>
<dbReference type="InterPro" id="IPR036396">
    <property type="entry name" value="Cyt_P450_sf"/>
</dbReference>
<keyword evidence="10" id="KW-0812">Transmembrane</keyword>
<evidence type="ECO:0000256" key="2">
    <source>
        <dbReference type="ARBA" id="ARBA00010617"/>
    </source>
</evidence>
<evidence type="ECO:0000256" key="9">
    <source>
        <dbReference type="RuleBase" id="RU000461"/>
    </source>
</evidence>
<dbReference type="GO" id="GO:0004497">
    <property type="term" value="F:monooxygenase activity"/>
    <property type="evidence" value="ECO:0007669"/>
    <property type="project" value="UniProtKB-KW"/>
</dbReference>
<dbReference type="SUPFAM" id="SSF48264">
    <property type="entry name" value="Cytochrome P450"/>
    <property type="match status" value="1"/>
</dbReference>
<dbReference type="GO" id="GO:0005506">
    <property type="term" value="F:iron ion binding"/>
    <property type="evidence" value="ECO:0007669"/>
    <property type="project" value="InterPro"/>
</dbReference>
<feature type="binding site" description="axial binding residue" evidence="8">
    <location>
        <position position="444"/>
    </location>
    <ligand>
        <name>heme</name>
        <dbReference type="ChEBI" id="CHEBI:30413"/>
    </ligand>
    <ligandPart>
        <name>Fe</name>
        <dbReference type="ChEBI" id="CHEBI:18248"/>
    </ligandPart>
</feature>
<evidence type="ECO:0000313" key="12">
    <source>
        <dbReference type="Proteomes" id="UP001230504"/>
    </source>
</evidence>
<keyword evidence="12" id="KW-1185">Reference proteome</keyword>
<reference evidence="11" key="1">
    <citation type="submission" date="2021-06" db="EMBL/GenBank/DDBJ databases">
        <title>Comparative genomics, transcriptomics and evolutionary studies reveal genomic signatures of adaptation to plant cell wall in hemibiotrophic fungi.</title>
        <authorList>
            <consortium name="DOE Joint Genome Institute"/>
            <person name="Baroncelli R."/>
            <person name="Diaz J.F."/>
            <person name="Benocci T."/>
            <person name="Peng M."/>
            <person name="Battaglia E."/>
            <person name="Haridas S."/>
            <person name="Andreopoulos W."/>
            <person name="Labutti K."/>
            <person name="Pangilinan J."/>
            <person name="Floch G.L."/>
            <person name="Makela M.R."/>
            <person name="Henrissat B."/>
            <person name="Grigoriev I.V."/>
            <person name="Crouch J.A."/>
            <person name="De Vries R.P."/>
            <person name="Sukno S.A."/>
            <person name="Thon M.R."/>
        </authorList>
    </citation>
    <scope>NUCLEOTIDE SEQUENCE</scope>
    <source>
        <strain evidence="11">CBS 125086</strain>
    </source>
</reference>
<keyword evidence="10" id="KW-0472">Membrane</keyword>
<comment type="cofactor">
    <cofactor evidence="1 8">
        <name>heme</name>
        <dbReference type="ChEBI" id="CHEBI:30413"/>
    </cofactor>
</comment>
<dbReference type="GO" id="GO:0009403">
    <property type="term" value="P:toxin biosynthetic process"/>
    <property type="evidence" value="ECO:0007669"/>
    <property type="project" value="UniProtKB-ARBA"/>
</dbReference>
<keyword evidence="4 8" id="KW-0479">Metal-binding</keyword>
<evidence type="ECO:0000256" key="6">
    <source>
        <dbReference type="ARBA" id="ARBA00023004"/>
    </source>
</evidence>
<gene>
    <name evidence="11" type="ORF">LY79DRAFT_10192</name>
</gene>
<dbReference type="PANTHER" id="PTHR24305:SF230">
    <property type="entry name" value="P450, PUTATIVE (EUROFUNG)-RELATED"/>
    <property type="match status" value="1"/>
</dbReference>
<evidence type="ECO:0000256" key="3">
    <source>
        <dbReference type="ARBA" id="ARBA00022617"/>
    </source>
</evidence>
<keyword evidence="10" id="KW-1133">Transmembrane helix</keyword>
<dbReference type="CDD" id="cd11058">
    <property type="entry name" value="CYP60B-like"/>
    <property type="match status" value="1"/>
</dbReference>
<dbReference type="PRINTS" id="PR00385">
    <property type="entry name" value="P450"/>
</dbReference>
<feature type="transmembrane region" description="Helical" evidence="10">
    <location>
        <begin position="12"/>
        <end position="34"/>
    </location>
</feature>
<dbReference type="InterPro" id="IPR017972">
    <property type="entry name" value="Cyt_P450_CS"/>
</dbReference>
<keyword evidence="3 8" id="KW-0349">Heme</keyword>
<organism evidence="11 12">
    <name type="scientific">Colletotrichum navitas</name>
    <dbReference type="NCBI Taxonomy" id="681940"/>
    <lineage>
        <taxon>Eukaryota</taxon>
        <taxon>Fungi</taxon>
        <taxon>Dikarya</taxon>
        <taxon>Ascomycota</taxon>
        <taxon>Pezizomycotina</taxon>
        <taxon>Sordariomycetes</taxon>
        <taxon>Hypocreomycetidae</taxon>
        <taxon>Glomerellales</taxon>
        <taxon>Glomerellaceae</taxon>
        <taxon>Colletotrichum</taxon>
        <taxon>Colletotrichum graminicola species complex</taxon>
    </lineage>
</organism>
<accession>A0AAD8QCN2</accession>
<dbReference type="AlphaFoldDB" id="A0AAD8QCN2"/>
<evidence type="ECO:0000256" key="4">
    <source>
        <dbReference type="ARBA" id="ARBA00022723"/>
    </source>
</evidence>
<keyword evidence="6 8" id="KW-0408">Iron</keyword>
<comment type="similarity">
    <text evidence="2 9">Belongs to the cytochrome P450 family.</text>
</comment>
<dbReference type="PROSITE" id="PS00086">
    <property type="entry name" value="CYTOCHROME_P450"/>
    <property type="match status" value="1"/>
</dbReference>